<organism evidence="2 3">
    <name type="scientific">Petrolisthes manimaculis</name>
    <dbReference type="NCBI Taxonomy" id="1843537"/>
    <lineage>
        <taxon>Eukaryota</taxon>
        <taxon>Metazoa</taxon>
        <taxon>Ecdysozoa</taxon>
        <taxon>Arthropoda</taxon>
        <taxon>Crustacea</taxon>
        <taxon>Multicrustacea</taxon>
        <taxon>Malacostraca</taxon>
        <taxon>Eumalacostraca</taxon>
        <taxon>Eucarida</taxon>
        <taxon>Decapoda</taxon>
        <taxon>Pleocyemata</taxon>
        <taxon>Anomura</taxon>
        <taxon>Galatheoidea</taxon>
        <taxon>Porcellanidae</taxon>
        <taxon>Petrolisthes</taxon>
    </lineage>
</organism>
<gene>
    <name evidence="2" type="ORF">Pmani_030159</name>
</gene>
<feature type="compositionally biased region" description="Basic and acidic residues" evidence="1">
    <location>
        <begin position="1"/>
        <end position="10"/>
    </location>
</feature>
<dbReference type="Proteomes" id="UP001292094">
    <property type="component" value="Unassembled WGS sequence"/>
</dbReference>
<comment type="caution">
    <text evidence="2">The sequence shown here is derived from an EMBL/GenBank/DDBJ whole genome shotgun (WGS) entry which is preliminary data.</text>
</comment>
<reference evidence="2" key="1">
    <citation type="submission" date="2023-11" db="EMBL/GenBank/DDBJ databases">
        <title>Genome assemblies of two species of porcelain crab, Petrolisthes cinctipes and Petrolisthes manimaculis (Anomura: Porcellanidae).</title>
        <authorList>
            <person name="Angst P."/>
        </authorList>
    </citation>
    <scope>NUCLEOTIDE SEQUENCE</scope>
    <source>
        <strain evidence="2">PB745_02</strain>
        <tissue evidence="2">Gill</tissue>
    </source>
</reference>
<proteinExistence type="predicted"/>
<sequence length="79" mass="8007">MDGDSVRDVGGDSVGDVGGDSVGDVGGDSVGDVGGDSVGDIWMELKGVSLVAAITQHQVAINPARGRSPQEYQAHQKNI</sequence>
<protein>
    <submittedName>
        <fullName evidence="2">Uncharacterized protein</fullName>
    </submittedName>
</protein>
<evidence type="ECO:0000256" key="1">
    <source>
        <dbReference type="SAM" id="MobiDB-lite"/>
    </source>
</evidence>
<feature type="compositionally biased region" description="Gly residues" evidence="1">
    <location>
        <begin position="12"/>
        <end position="33"/>
    </location>
</feature>
<dbReference type="AlphaFoldDB" id="A0AAE1NXV6"/>
<feature type="region of interest" description="Disordered" evidence="1">
    <location>
        <begin position="1"/>
        <end position="33"/>
    </location>
</feature>
<dbReference type="EMBL" id="JAWZYT010003642">
    <property type="protein sequence ID" value="KAK4297419.1"/>
    <property type="molecule type" value="Genomic_DNA"/>
</dbReference>
<keyword evidence="3" id="KW-1185">Reference proteome</keyword>
<name>A0AAE1NXV6_9EUCA</name>
<evidence type="ECO:0000313" key="3">
    <source>
        <dbReference type="Proteomes" id="UP001292094"/>
    </source>
</evidence>
<evidence type="ECO:0000313" key="2">
    <source>
        <dbReference type="EMBL" id="KAK4297419.1"/>
    </source>
</evidence>
<accession>A0AAE1NXV6</accession>